<comment type="caution">
    <text evidence="6">The sequence shown here is derived from an EMBL/GenBank/DDBJ whole genome shotgun (WGS) entry which is preliminary data.</text>
</comment>
<evidence type="ECO:0000256" key="3">
    <source>
        <dbReference type="ARBA" id="ARBA00011233"/>
    </source>
</evidence>
<dbReference type="Proteomes" id="UP000236291">
    <property type="component" value="Unassembled WGS sequence"/>
</dbReference>
<keyword evidence="5" id="KW-0119">Carbohydrate metabolism</keyword>
<dbReference type="SUPFAM" id="SSF51569">
    <property type="entry name" value="Aldolase"/>
    <property type="match status" value="1"/>
</dbReference>
<protein>
    <submittedName>
        <fullName evidence="6">KHG/KDPG aldolase</fullName>
    </submittedName>
</protein>
<dbReference type="InterPro" id="IPR000887">
    <property type="entry name" value="Aldlse_KDPG_KHG"/>
</dbReference>
<dbReference type="GO" id="GO:0016829">
    <property type="term" value="F:lyase activity"/>
    <property type="evidence" value="ECO:0007669"/>
    <property type="project" value="UniProtKB-KW"/>
</dbReference>
<accession>A0A2K3MBK4</accession>
<evidence type="ECO:0000256" key="2">
    <source>
        <dbReference type="ARBA" id="ARBA00006906"/>
    </source>
</evidence>
<dbReference type="PANTHER" id="PTHR30246:SF1">
    <property type="entry name" value="2-DEHYDRO-3-DEOXY-6-PHOSPHOGALACTONATE ALDOLASE-RELATED"/>
    <property type="match status" value="1"/>
</dbReference>
<comment type="pathway">
    <text evidence="1">Carbohydrate acid metabolism.</text>
</comment>
<feature type="non-terminal residue" evidence="6">
    <location>
        <position position="1"/>
    </location>
</feature>
<organism evidence="6 7">
    <name type="scientific">Trifolium pratense</name>
    <name type="common">Red clover</name>
    <dbReference type="NCBI Taxonomy" id="57577"/>
    <lineage>
        <taxon>Eukaryota</taxon>
        <taxon>Viridiplantae</taxon>
        <taxon>Streptophyta</taxon>
        <taxon>Embryophyta</taxon>
        <taxon>Tracheophyta</taxon>
        <taxon>Spermatophyta</taxon>
        <taxon>Magnoliopsida</taxon>
        <taxon>eudicotyledons</taxon>
        <taxon>Gunneridae</taxon>
        <taxon>Pentapetalae</taxon>
        <taxon>rosids</taxon>
        <taxon>fabids</taxon>
        <taxon>Fabales</taxon>
        <taxon>Fabaceae</taxon>
        <taxon>Papilionoideae</taxon>
        <taxon>50 kb inversion clade</taxon>
        <taxon>NPAAA clade</taxon>
        <taxon>Hologalegina</taxon>
        <taxon>IRL clade</taxon>
        <taxon>Trifolieae</taxon>
        <taxon>Trifolium</taxon>
    </lineage>
</organism>
<comment type="similarity">
    <text evidence="2">Belongs to the KHG/KDPG aldolase family.</text>
</comment>
<dbReference type="PANTHER" id="PTHR30246">
    <property type="entry name" value="2-KETO-3-DEOXY-6-PHOSPHOGLUCONATE ALDOLASE"/>
    <property type="match status" value="1"/>
</dbReference>
<evidence type="ECO:0000313" key="6">
    <source>
        <dbReference type="EMBL" id="PNX88159.1"/>
    </source>
</evidence>
<evidence type="ECO:0000256" key="4">
    <source>
        <dbReference type="ARBA" id="ARBA00023239"/>
    </source>
</evidence>
<keyword evidence="4" id="KW-0456">Lyase</keyword>
<sequence>EVALEAANAAIAGGISVLEIVMSTPGVFEVLQQLVKEHPGMALGTRVEDPR</sequence>
<gene>
    <name evidence="6" type="ORF">L195_g044260</name>
</gene>
<proteinExistence type="inferred from homology"/>
<dbReference type="InterPro" id="IPR013785">
    <property type="entry name" value="Aldolase_TIM"/>
</dbReference>
<evidence type="ECO:0000313" key="7">
    <source>
        <dbReference type="Proteomes" id="UP000236291"/>
    </source>
</evidence>
<reference evidence="6 7" key="2">
    <citation type="journal article" date="2017" name="Front. Plant Sci.">
        <title>Gene Classification and Mining of Molecular Markers Useful in Red Clover (Trifolium pratense) Breeding.</title>
        <authorList>
            <person name="Istvanek J."/>
            <person name="Dluhosova J."/>
            <person name="Dluhos P."/>
            <person name="Patkova L."/>
            <person name="Nedelnik J."/>
            <person name="Repkova J."/>
        </authorList>
    </citation>
    <scope>NUCLEOTIDE SEQUENCE [LARGE SCALE GENOMIC DNA]</scope>
    <source>
        <strain evidence="7">cv. Tatra</strain>
        <tissue evidence="6">Young leaves</tissue>
    </source>
</reference>
<dbReference type="Gene3D" id="3.20.20.70">
    <property type="entry name" value="Aldolase class I"/>
    <property type="match status" value="1"/>
</dbReference>
<comment type="subunit">
    <text evidence="3">Homotrimer.</text>
</comment>
<dbReference type="EMBL" id="ASHM01055780">
    <property type="protein sequence ID" value="PNX88159.1"/>
    <property type="molecule type" value="Genomic_DNA"/>
</dbReference>
<evidence type="ECO:0000256" key="5">
    <source>
        <dbReference type="ARBA" id="ARBA00023277"/>
    </source>
</evidence>
<dbReference type="AlphaFoldDB" id="A0A2K3MBK4"/>
<name>A0A2K3MBK4_TRIPR</name>
<reference evidence="6 7" key="1">
    <citation type="journal article" date="2014" name="Am. J. Bot.">
        <title>Genome assembly and annotation for red clover (Trifolium pratense; Fabaceae).</title>
        <authorList>
            <person name="Istvanek J."/>
            <person name="Jaros M."/>
            <person name="Krenek A."/>
            <person name="Repkova J."/>
        </authorList>
    </citation>
    <scope>NUCLEOTIDE SEQUENCE [LARGE SCALE GENOMIC DNA]</scope>
    <source>
        <strain evidence="7">cv. Tatra</strain>
        <tissue evidence="6">Young leaves</tissue>
    </source>
</reference>
<evidence type="ECO:0000256" key="1">
    <source>
        <dbReference type="ARBA" id="ARBA00004761"/>
    </source>
</evidence>